<evidence type="ECO:0000313" key="1">
    <source>
        <dbReference type="EMBL" id="CAK5010479.1"/>
    </source>
</evidence>
<evidence type="ECO:0000313" key="2">
    <source>
        <dbReference type="Proteomes" id="UP001497535"/>
    </source>
</evidence>
<name>A0ACB0XNW0_MELEN</name>
<accession>A0ACB0XNW0</accession>
<organism evidence="1 2">
    <name type="scientific">Meloidogyne enterolobii</name>
    <name type="common">Root-knot nematode worm</name>
    <name type="synonym">Meloidogyne mayaguensis</name>
    <dbReference type="NCBI Taxonomy" id="390850"/>
    <lineage>
        <taxon>Eukaryota</taxon>
        <taxon>Metazoa</taxon>
        <taxon>Ecdysozoa</taxon>
        <taxon>Nematoda</taxon>
        <taxon>Chromadorea</taxon>
        <taxon>Rhabditida</taxon>
        <taxon>Tylenchina</taxon>
        <taxon>Tylenchomorpha</taxon>
        <taxon>Tylenchoidea</taxon>
        <taxon>Meloidogynidae</taxon>
        <taxon>Meloidogyninae</taxon>
        <taxon>Meloidogyne</taxon>
    </lineage>
</organism>
<dbReference type="Proteomes" id="UP001497535">
    <property type="component" value="Unassembled WGS sequence"/>
</dbReference>
<gene>
    <name evidence="1" type="ORF">MENTE1834_LOCUS1632</name>
</gene>
<sequence length="239" mass="27269">MYDLKRYARRLRNSRNELESNQPKVKPQFDHSHLLPELPPLNPSQNRQFNENTQTSLKSVYANTMVNSYRNRPPIQSNLFLNPPAKGQFSLSPVTQEEAPTLAYPTKSKPNTFYSPQHPIVPESYFNETNCSNSNKMNKFNPLAIPPGFSPLEEINVEKNPNDLNNQMSEEIIQLPKLINEKYEEIHINSEESTPFLISTSPPDIPPLSHPIICSNNTQHSTSTSEDILEGNEKKNLLD</sequence>
<reference evidence="1" key="1">
    <citation type="submission" date="2023-11" db="EMBL/GenBank/DDBJ databases">
        <authorList>
            <person name="Poullet M."/>
        </authorList>
    </citation>
    <scope>NUCLEOTIDE SEQUENCE</scope>
    <source>
        <strain evidence="1">E1834</strain>
    </source>
</reference>
<comment type="caution">
    <text evidence="1">The sequence shown here is derived from an EMBL/GenBank/DDBJ whole genome shotgun (WGS) entry which is preliminary data.</text>
</comment>
<keyword evidence="2" id="KW-1185">Reference proteome</keyword>
<protein>
    <submittedName>
        <fullName evidence="1">Uncharacterized protein</fullName>
    </submittedName>
</protein>
<proteinExistence type="predicted"/>
<dbReference type="EMBL" id="CAVMJV010000001">
    <property type="protein sequence ID" value="CAK5010479.1"/>
    <property type="molecule type" value="Genomic_DNA"/>
</dbReference>